<evidence type="ECO:0000313" key="2">
    <source>
        <dbReference type="Proteomes" id="UP000592180"/>
    </source>
</evidence>
<accession>A0A840KA10</accession>
<protein>
    <submittedName>
        <fullName evidence="1">Uncharacterized protein</fullName>
    </submittedName>
</protein>
<gene>
    <name evidence="1" type="ORF">HNP38_000090</name>
</gene>
<dbReference type="Proteomes" id="UP000592180">
    <property type="component" value="Unassembled WGS sequence"/>
</dbReference>
<reference evidence="1 2" key="1">
    <citation type="submission" date="2020-08" db="EMBL/GenBank/DDBJ databases">
        <title>Functional genomics of gut bacteria from endangered species of beetles.</title>
        <authorList>
            <person name="Carlos-Shanley C."/>
        </authorList>
    </citation>
    <scope>NUCLEOTIDE SEQUENCE [LARGE SCALE GENOMIC DNA]</scope>
    <source>
        <strain evidence="1 2">S00151</strain>
    </source>
</reference>
<sequence>MATRADVVTKIAAINDSGNNTAREVRDVLTGLLEYTETVPVPGSGSDVDFYHYWEPTSISDPKGAQLWYSFKGISKQTVNFTFRLLIKESNSNNFNFPLNEKLAKELRSIFLTPKNMVNPMSFTVSLNNANPSTGGAANPRTWTMYLFLKENTLNMMLAKEKMLQDGIKAGDEVFTSIHFHCPEFEFEK</sequence>
<organism evidence="1 2">
    <name type="scientific">Chryseobacterium defluvii</name>
    <dbReference type="NCBI Taxonomy" id="160396"/>
    <lineage>
        <taxon>Bacteria</taxon>
        <taxon>Pseudomonadati</taxon>
        <taxon>Bacteroidota</taxon>
        <taxon>Flavobacteriia</taxon>
        <taxon>Flavobacteriales</taxon>
        <taxon>Weeksellaceae</taxon>
        <taxon>Chryseobacterium group</taxon>
        <taxon>Chryseobacterium</taxon>
    </lineage>
</organism>
<name>A0A840KA10_9FLAO</name>
<dbReference type="RefSeq" id="WP_184182800.1">
    <property type="nucleotide sequence ID" value="NZ_JACHLE010000001.1"/>
</dbReference>
<evidence type="ECO:0000313" key="1">
    <source>
        <dbReference type="EMBL" id="MBB4804818.1"/>
    </source>
</evidence>
<keyword evidence="2" id="KW-1185">Reference proteome</keyword>
<proteinExistence type="predicted"/>
<comment type="caution">
    <text evidence="1">The sequence shown here is derived from an EMBL/GenBank/DDBJ whole genome shotgun (WGS) entry which is preliminary data.</text>
</comment>
<dbReference type="EMBL" id="JACHLE010000001">
    <property type="protein sequence ID" value="MBB4804818.1"/>
    <property type="molecule type" value="Genomic_DNA"/>
</dbReference>
<dbReference type="AlphaFoldDB" id="A0A840KA10"/>